<comment type="similarity">
    <text evidence="1 4">Belongs to the glycosyl hydrolase 26 family.</text>
</comment>
<dbReference type="GO" id="GO:0016985">
    <property type="term" value="F:mannan endo-1,4-beta-mannosidase activity"/>
    <property type="evidence" value="ECO:0007669"/>
    <property type="project" value="InterPro"/>
</dbReference>
<feature type="active site" description="Proton donor" evidence="4">
    <location>
        <position position="120"/>
    </location>
</feature>
<dbReference type="InterPro" id="IPR022790">
    <property type="entry name" value="GH26_dom"/>
</dbReference>
<dbReference type="SUPFAM" id="SSF51445">
    <property type="entry name" value="(Trans)glycosidases"/>
    <property type="match status" value="1"/>
</dbReference>
<sequence>MSGGVGMDARVLLGLSTPAGVFGLDEVAATGAAVGRHADLVLWYEDFAAPPPVSGVAKVDATGATAVITWEPWLWRTDVTGSGTPTVSEIAGGRHDDYLFAWAAALGGIGTPVHLRFAHEFNGDWYPWTPRHGTTPDTYVAAWRHTHDLFCRAGATNVQWVWSPDATARGDVPLRAWFPGDDHVDIVGIDGYNWGTTRPWSRWTPPVELFEPAVTEVRALTDRPMMIAEVGCAEDGGDKADWICAFVEWAGAQRDIDAVVWFDHDKETDWRITSTPAATAAMADALRAMADALRVVTP</sequence>
<keyword evidence="3 4" id="KW-0326">Glycosidase</keyword>
<dbReference type="Gene3D" id="3.20.20.80">
    <property type="entry name" value="Glycosidases"/>
    <property type="match status" value="1"/>
</dbReference>
<gene>
    <name evidence="6" type="ORF">MDOR_01420</name>
</gene>
<evidence type="ECO:0000256" key="3">
    <source>
        <dbReference type="ARBA" id="ARBA00023295"/>
    </source>
</evidence>
<dbReference type="PROSITE" id="PS51764">
    <property type="entry name" value="GH26"/>
    <property type="match status" value="1"/>
</dbReference>
<dbReference type="EMBL" id="AP022605">
    <property type="protein sequence ID" value="BBZ05973.1"/>
    <property type="molecule type" value="Genomic_DNA"/>
</dbReference>
<dbReference type="GO" id="GO:0006080">
    <property type="term" value="P:substituted mannan metabolic process"/>
    <property type="evidence" value="ECO:0007669"/>
    <property type="project" value="InterPro"/>
</dbReference>
<feature type="domain" description="GH26" evidence="5">
    <location>
        <begin position="1"/>
        <end position="298"/>
    </location>
</feature>
<evidence type="ECO:0000256" key="4">
    <source>
        <dbReference type="PROSITE-ProRule" id="PRU01100"/>
    </source>
</evidence>
<dbReference type="PANTHER" id="PTHR40079">
    <property type="entry name" value="MANNAN ENDO-1,4-BETA-MANNOSIDASE E-RELATED"/>
    <property type="match status" value="1"/>
</dbReference>
<protein>
    <recommendedName>
        <fullName evidence="5">GH26 domain-containing protein</fullName>
    </recommendedName>
</protein>
<proteinExistence type="inferred from homology"/>
<name>A0A7I7VPA4_9MYCO</name>
<dbReference type="KEGG" id="mdr:MDOR_01420"/>
<evidence type="ECO:0000313" key="7">
    <source>
        <dbReference type="Proteomes" id="UP000467201"/>
    </source>
</evidence>
<feature type="active site" description="Nucleophile" evidence="4">
    <location>
        <position position="229"/>
    </location>
</feature>
<dbReference type="InterPro" id="IPR000805">
    <property type="entry name" value="Glyco_hydro_26"/>
</dbReference>
<organism evidence="6 7">
    <name type="scientific">Mycolicibacterium doricum</name>
    <dbReference type="NCBI Taxonomy" id="126673"/>
    <lineage>
        <taxon>Bacteria</taxon>
        <taxon>Bacillati</taxon>
        <taxon>Actinomycetota</taxon>
        <taxon>Actinomycetes</taxon>
        <taxon>Mycobacteriales</taxon>
        <taxon>Mycobacteriaceae</taxon>
        <taxon>Mycolicibacterium</taxon>
    </lineage>
</organism>
<dbReference type="Proteomes" id="UP000467201">
    <property type="component" value="Chromosome"/>
</dbReference>
<dbReference type="Pfam" id="PF02156">
    <property type="entry name" value="Glyco_hydro_26"/>
    <property type="match status" value="1"/>
</dbReference>
<accession>A0A7I7VPA4</accession>
<evidence type="ECO:0000256" key="1">
    <source>
        <dbReference type="ARBA" id="ARBA00007754"/>
    </source>
</evidence>
<dbReference type="RefSeq" id="WP_235849652.1">
    <property type="nucleotide sequence ID" value="NZ_AP022605.1"/>
</dbReference>
<keyword evidence="2 4" id="KW-0378">Hydrolase</keyword>
<reference evidence="6 7" key="1">
    <citation type="journal article" date="2019" name="Emerg. Microbes Infect.">
        <title>Comprehensive subspecies identification of 175 nontuberculous mycobacteria species based on 7547 genomic profiles.</title>
        <authorList>
            <person name="Matsumoto Y."/>
            <person name="Kinjo T."/>
            <person name="Motooka D."/>
            <person name="Nabeya D."/>
            <person name="Jung N."/>
            <person name="Uechi K."/>
            <person name="Horii T."/>
            <person name="Iida T."/>
            <person name="Fujita J."/>
            <person name="Nakamura S."/>
        </authorList>
    </citation>
    <scope>NUCLEOTIDE SEQUENCE [LARGE SCALE GENOMIC DNA]</scope>
    <source>
        <strain evidence="6 7">JCM 12405</strain>
    </source>
</reference>
<evidence type="ECO:0000256" key="2">
    <source>
        <dbReference type="ARBA" id="ARBA00022801"/>
    </source>
</evidence>
<evidence type="ECO:0000313" key="6">
    <source>
        <dbReference type="EMBL" id="BBZ05973.1"/>
    </source>
</evidence>
<dbReference type="InterPro" id="IPR017853">
    <property type="entry name" value="GH"/>
</dbReference>
<evidence type="ECO:0000259" key="5">
    <source>
        <dbReference type="PROSITE" id="PS51764"/>
    </source>
</evidence>
<dbReference type="AlphaFoldDB" id="A0A7I7VPA4"/>
<dbReference type="PANTHER" id="PTHR40079:SF4">
    <property type="entry name" value="GH26 DOMAIN-CONTAINING PROTEIN-RELATED"/>
    <property type="match status" value="1"/>
</dbReference>